<name>A0ABQ9IU61_9CUCU</name>
<gene>
    <name evidence="1" type="ORF">NQ317_013352</name>
</gene>
<evidence type="ECO:0000313" key="2">
    <source>
        <dbReference type="Proteomes" id="UP001162164"/>
    </source>
</evidence>
<feature type="non-terminal residue" evidence="1">
    <location>
        <position position="88"/>
    </location>
</feature>
<proteinExistence type="predicted"/>
<keyword evidence="2" id="KW-1185">Reference proteome</keyword>
<organism evidence="1 2">
    <name type="scientific">Molorchus minor</name>
    <dbReference type="NCBI Taxonomy" id="1323400"/>
    <lineage>
        <taxon>Eukaryota</taxon>
        <taxon>Metazoa</taxon>
        <taxon>Ecdysozoa</taxon>
        <taxon>Arthropoda</taxon>
        <taxon>Hexapoda</taxon>
        <taxon>Insecta</taxon>
        <taxon>Pterygota</taxon>
        <taxon>Neoptera</taxon>
        <taxon>Endopterygota</taxon>
        <taxon>Coleoptera</taxon>
        <taxon>Polyphaga</taxon>
        <taxon>Cucujiformia</taxon>
        <taxon>Chrysomeloidea</taxon>
        <taxon>Cerambycidae</taxon>
        <taxon>Lamiinae</taxon>
        <taxon>Monochamini</taxon>
        <taxon>Molorchus</taxon>
    </lineage>
</organism>
<accession>A0ABQ9IU61</accession>
<sequence>MWKYIAGTIVIGSVTYGLFKYFAGEFATVQQGWMCLDPCSISSIVKFSVDTLKNEFNEIYALVTNAVLYHPQGLTEDEYEFILQTNYL</sequence>
<dbReference type="Proteomes" id="UP001162164">
    <property type="component" value="Unassembled WGS sequence"/>
</dbReference>
<protein>
    <submittedName>
        <fullName evidence="1">Uncharacterized protein</fullName>
    </submittedName>
</protein>
<comment type="caution">
    <text evidence="1">The sequence shown here is derived from an EMBL/GenBank/DDBJ whole genome shotgun (WGS) entry which is preliminary data.</text>
</comment>
<evidence type="ECO:0000313" key="1">
    <source>
        <dbReference type="EMBL" id="KAJ8965200.1"/>
    </source>
</evidence>
<dbReference type="EMBL" id="JAPWTJ010002655">
    <property type="protein sequence ID" value="KAJ8965200.1"/>
    <property type="molecule type" value="Genomic_DNA"/>
</dbReference>
<reference evidence="1" key="1">
    <citation type="journal article" date="2023" name="Insect Mol. Biol.">
        <title>Genome sequencing provides insights into the evolution of gene families encoding plant cell wall-degrading enzymes in longhorned beetles.</title>
        <authorList>
            <person name="Shin N.R."/>
            <person name="Okamura Y."/>
            <person name="Kirsch R."/>
            <person name="Pauchet Y."/>
        </authorList>
    </citation>
    <scope>NUCLEOTIDE SEQUENCE</scope>
    <source>
        <strain evidence="1">MMC_N1</strain>
    </source>
</reference>